<dbReference type="InParanoid" id="C8XFK3"/>
<dbReference type="STRING" id="479431.Namu_3668"/>
<dbReference type="AlphaFoldDB" id="C8XFK3"/>
<organism evidence="2 3">
    <name type="scientific">Nakamurella multipartita (strain ATCC 700099 / DSM 44233 / CIP 104796 / JCM 9543 / NBRC 105858 / Y-104)</name>
    <name type="common">Microsphaera multipartita</name>
    <dbReference type="NCBI Taxonomy" id="479431"/>
    <lineage>
        <taxon>Bacteria</taxon>
        <taxon>Bacillati</taxon>
        <taxon>Actinomycetota</taxon>
        <taxon>Actinomycetes</taxon>
        <taxon>Nakamurellales</taxon>
        <taxon>Nakamurellaceae</taxon>
        <taxon>Nakamurella</taxon>
    </lineage>
</organism>
<evidence type="ECO:0000313" key="3">
    <source>
        <dbReference type="Proteomes" id="UP000002218"/>
    </source>
</evidence>
<accession>C8XFK3</accession>
<keyword evidence="3" id="KW-1185">Reference proteome</keyword>
<dbReference type="HOGENOM" id="CLU_020626_2_0_11"/>
<dbReference type="PANTHER" id="PTHR35004">
    <property type="entry name" value="TRANSPOSASE RV3428C-RELATED"/>
    <property type="match status" value="1"/>
</dbReference>
<dbReference type="Pfam" id="PF22483">
    <property type="entry name" value="Mu-transpos_C_2"/>
    <property type="match status" value="1"/>
</dbReference>
<evidence type="ECO:0000313" key="2">
    <source>
        <dbReference type="EMBL" id="ACV79980.1"/>
    </source>
</evidence>
<dbReference type="PANTHER" id="PTHR35004:SF7">
    <property type="entry name" value="INTEGRASE PROTEIN"/>
    <property type="match status" value="1"/>
</dbReference>
<gene>
    <name evidence="2" type="ordered locus">Namu_3668</name>
</gene>
<dbReference type="Proteomes" id="UP000002218">
    <property type="component" value="Chromosome"/>
</dbReference>
<name>C8XFK3_NAKMY</name>
<reference evidence="2 3" key="2">
    <citation type="journal article" date="2010" name="Stand. Genomic Sci.">
        <title>Complete genome sequence of Nakamurella multipartita type strain (Y-104).</title>
        <authorList>
            <person name="Tice H."/>
            <person name="Mayilraj S."/>
            <person name="Sims D."/>
            <person name="Lapidus A."/>
            <person name="Nolan M."/>
            <person name="Lucas S."/>
            <person name="Glavina Del Rio T."/>
            <person name="Copeland A."/>
            <person name="Cheng J.F."/>
            <person name="Meincke L."/>
            <person name="Bruce D."/>
            <person name="Goodwin L."/>
            <person name="Pitluck S."/>
            <person name="Ivanova N."/>
            <person name="Mavromatis K."/>
            <person name="Ovchinnikova G."/>
            <person name="Pati A."/>
            <person name="Chen A."/>
            <person name="Palaniappan K."/>
            <person name="Land M."/>
            <person name="Hauser L."/>
            <person name="Chang Y.J."/>
            <person name="Jeffries C.D."/>
            <person name="Detter J.C."/>
            <person name="Brettin T."/>
            <person name="Rohde M."/>
            <person name="Goker M."/>
            <person name="Bristow J."/>
            <person name="Eisen J.A."/>
            <person name="Markowitz V."/>
            <person name="Hugenholtz P."/>
            <person name="Kyrpides N.C."/>
            <person name="Klenk H.P."/>
            <person name="Chen F."/>
        </authorList>
    </citation>
    <scope>NUCLEOTIDE SEQUENCE [LARGE SCALE GENOMIC DNA]</scope>
    <source>
        <strain evidence="3">ATCC 700099 / DSM 44233 / CIP 104796 / JCM 9543 / NBRC 105858 / Y-104</strain>
    </source>
</reference>
<feature type="domain" description="Transposase for insertion sequence element IS21-like C-terminal" evidence="1">
    <location>
        <begin position="315"/>
        <end position="385"/>
    </location>
</feature>
<dbReference type="EMBL" id="CP001737">
    <property type="protein sequence ID" value="ACV79980.1"/>
    <property type="molecule type" value="Genomic_DNA"/>
</dbReference>
<proteinExistence type="predicted"/>
<dbReference type="RefSeq" id="WP_015748820.1">
    <property type="nucleotide sequence ID" value="NC_013235.1"/>
</dbReference>
<protein>
    <submittedName>
        <fullName evidence="2">IstA2</fullName>
    </submittedName>
</protein>
<evidence type="ECO:0000259" key="1">
    <source>
        <dbReference type="Pfam" id="PF22483"/>
    </source>
</evidence>
<dbReference type="eggNOG" id="COG4584">
    <property type="taxonomic scope" value="Bacteria"/>
</dbReference>
<reference evidence="3" key="1">
    <citation type="submission" date="2009-09" db="EMBL/GenBank/DDBJ databases">
        <title>The complete genome of Nakamurella multipartita DSM 44233.</title>
        <authorList>
            <consortium name="US DOE Joint Genome Institute (JGI-PGF)"/>
            <person name="Lucas S."/>
            <person name="Copeland A."/>
            <person name="Lapidus A."/>
            <person name="Glavina del Rio T."/>
            <person name="Dalin E."/>
            <person name="Tice H."/>
            <person name="Bruce D."/>
            <person name="Goodwin L."/>
            <person name="Pitluck S."/>
            <person name="Kyrpides N."/>
            <person name="Mavromatis K."/>
            <person name="Ivanova N."/>
            <person name="Ovchinnikova G."/>
            <person name="Sims D."/>
            <person name="Meincke L."/>
            <person name="Brettin T."/>
            <person name="Detter J.C."/>
            <person name="Han C."/>
            <person name="Larimer F."/>
            <person name="Land M."/>
            <person name="Hauser L."/>
            <person name="Markowitz V."/>
            <person name="Cheng J.-F."/>
            <person name="Hugenholtz P."/>
            <person name="Woyke T."/>
            <person name="Wu D."/>
            <person name="Klenk H.-P."/>
            <person name="Eisen J.A."/>
        </authorList>
    </citation>
    <scope>NUCLEOTIDE SEQUENCE [LARGE SCALE GENOMIC DNA]</scope>
    <source>
        <strain evidence="3">ATCC 700099 / DSM 44233 / CIP 104796 / JCM 9543 / NBRC 105858 / Y-104</strain>
    </source>
</reference>
<dbReference type="NCBIfam" id="NF033546">
    <property type="entry name" value="transpos_IS21"/>
    <property type="match status" value="1"/>
</dbReference>
<dbReference type="KEGG" id="nml:Namu_3668"/>
<dbReference type="InterPro" id="IPR054353">
    <property type="entry name" value="IstA-like_C"/>
</dbReference>
<sequence>MRSRVVLFEQIRRDSRIEGLSVRALAKRHHVHRRTVRQALASATPPPPARRVWKRTKITPFAAAIDDMLRADLTAPRKQRHTVVRILDRLVDEHGATDLTYGTVRAYVAQRRPEINAEAGRPVAEVFIAQTHQPGAEAEVDFAELWVDLPAGRTKCYLFTLRLCFSGRAVHRVFATQSQEAFLEGHIDAFTELGGIPVKHIKYDNLKSAVTTVLFGNNRRRTENDRWVLFRSHYQFDSFYCMPGVDGAHEKGGVEGEGGRFRRNHLVPVPKVASLAELNVRLAKADRADDHRRISGQVRTVGDMFAIEQQMLHPLPVEVFEPGLTMNPRVDRHARIMVRNVQYSVPARFINRRVRVILRSNEVIVFDGRTQLVRHERSSRKGSQVLVLDHYLEVLRFKPGALPGATALVPARANGSFTTVHEAFWAAARKAHGDAAGTRELIEVLLLHRHMTHADVVAGLQAALTVGASNADVVAVEARKHQTAAGGAGQRHHPVDQNAGVEQRVVSLTERRLADPAAVIAGLPTDSRPLPSVAEYDELLIRRRITPTETTTTIDVAAQKGNVS</sequence>
<dbReference type="OrthoDB" id="2065409at2"/>